<dbReference type="Proteomes" id="UP000304148">
    <property type="component" value="Chromosome"/>
</dbReference>
<keyword evidence="3" id="KW-0238">DNA-binding</keyword>
<dbReference type="SUPFAM" id="SSF54637">
    <property type="entry name" value="Thioesterase/thiol ester dehydrase-isomerase"/>
    <property type="match status" value="1"/>
</dbReference>
<evidence type="ECO:0000256" key="5">
    <source>
        <dbReference type="PROSITE-ProRule" id="PRU00703"/>
    </source>
</evidence>
<evidence type="ECO:0000313" key="7">
    <source>
        <dbReference type="EMBL" id="SYX85367.1"/>
    </source>
</evidence>
<evidence type="ECO:0000256" key="1">
    <source>
        <dbReference type="ARBA" id="ARBA00023015"/>
    </source>
</evidence>
<dbReference type="GO" id="GO:0003677">
    <property type="term" value="F:DNA binding"/>
    <property type="evidence" value="ECO:0007669"/>
    <property type="project" value="UniProtKB-KW"/>
</dbReference>
<dbReference type="Gene3D" id="3.10.580.10">
    <property type="entry name" value="CBS-domain"/>
    <property type="match status" value="2"/>
</dbReference>
<dbReference type="PROSITE" id="PS51371">
    <property type="entry name" value="CBS"/>
    <property type="match status" value="2"/>
</dbReference>
<dbReference type="Gene3D" id="1.10.10.10">
    <property type="entry name" value="Winged helix-like DNA-binding domain superfamily/Winged helix DNA-binding domain"/>
    <property type="match status" value="1"/>
</dbReference>
<dbReference type="InterPro" id="IPR051257">
    <property type="entry name" value="Diverse_CBS-Domain"/>
</dbReference>
<proteinExistence type="predicted"/>
<evidence type="ECO:0000256" key="2">
    <source>
        <dbReference type="ARBA" id="ARBA00023122"/>
    </source>
</evidence>
<feature type="domain" description="CBS" evidence="6">
    <location>
        <begin position="262"/>
        <end position="318"/>
    </location>
</feature>
<dbReference type="Gene3D" id="3.40.1390.20">
    <property type="entry name" value="HprK N-terminal domain-like"/>
    <property type="match status" value="1"/>
</dbReference>
<dbReference type="Pfam" id="PF00571">
    <property type="entry name" value="CBS"/>
    <property type="match status" value="2"/>
</dbReference>
<dbReference type="InterPro" id="IPR028979">
    <property type="entry name" value="Ser_kin/Pase_Hpr-like_N_sf"/>
</dbReference>
<dbReference type="InterPro" id="IPR000644">
    <property type="entry name" value="CBS_dom"/>
</dbReference>
<dbReference type="InterPro" id="IPR036388">
    <property type="entry name" value="WH-like_DNA-bd_sf"/>
</dbReference>
<dbReference type="InterPro" id="IPR010766">
    <property type="entry name" value="DRTGG"/>
</dbReference>
<dbReference type="InterPro" id="IPR046342">
    <property type="entry name" value="CBS_dom_sf"/>
</dbReference>
<dbReference type="SUPFAM" id="SSF54631">
    <property type="entry name" value="CBS-domain pair"/>
    <property type="match status" value="1"/>
</dbReference>
<reference evidence="8" key="1">
    <citation type="submission" date="2018-08" db="EMBL/GenBank/DDBJ databases">
        <authorList>
            <person name="Chevrot R."/>
        </authorList>
    </citation>
    <scope>NUCLEOTIDE SEQUENCE [LARGE SCALE GENOMIC DNA]</scope>
</reference>
<dbReference type="RefSeq" id="WP_138187070.1">
    <property type="nucleotide sequence ID" value="NZ_LS992241.1"/>
</dbReference>
<dbReference type="SUPFAM" id="SSF75138">
    <property type="entry name" value="HprK N-terminal domain-like"/>
    <property type="match status" value="1"/>
</dbReference>
<dbReference type="InterPro" id="IPR000524">
    <property type="entry name" value="Tscrpt_reg_HTH_GntR"/>
</dbReference>
<dbReference type="SUPFAM" id="SSF46785">
    <property type="entry name" value="Winged helix' DNA-binding domain"/>
    <property type="match status" value="1"/>
</dbReference>
<accession>A0A383RE42</accession>
<dbReference type="AlphaFoldDB" id="A0A383RE42"/>
<dbReference type="PANTHER" id="PTHR43080">
    <property type="entry name" value="CBS DOMAIN-CONTAINING PROTEIN CBSX3, MITOCHONDRIAL"/>
    <property type="match status" value="1"/>
</dbReference>
<evidence type="ECO:0000256" key="3">
    <source>
        <dbReference type="ARBA" id="ARBA00023125"/>
    </source>
</evidence>
<evidence type="ECO:0000259" key="6">
    <source>
        <dbReference type="PROSITE" id="PS51371"/>
    </source>
</evidence>
<feature type="domain" description="CBS" evidence="6">
    <location>
        <begin position="201"/>
        <end position="260"/>
    </location>
</feature>
<dbReference type="Pfam" id="PF07085">
    <property type="entry name" value="DRTGG"/>
    <property type="match status" value="1"/>
</dbReference>
<dbReference type="CDD" id="cd03440">
    <property type="entry name" value="hot_dog"/>
    <property type="match status" value="1"/>
</dbReference>
<protein>
    <recommendedName>
        <fullName evidence="6">CBS domain-containing protein</fullName>
    </recommendedName>
</protein>
<dbReference type="Pfam" id="PF00392">
    <property type="entry name" value="GntR"/>
    <property type="match status" value="1"/>
</dbReference>
<dbReference type="InterPro" id="IPR036390">
    <property type="entry name" value="WH_DNA-bd_sf"/>
</dbReference>
<keyword evidence="1" id="KW-0805">Transcription regulation</keyword>
<dbReference type="Gene3D" id="3.10.129.10">
    <property type="entry name" value="Hotdog Thioesterase"/>
    <property type="match status" value="1"/>
</dbReference>
<dbReference type="SMART" id="SM00116">
    <property type="entry name" value="CBS"/>
    <property type="match status" value="2"/>
</dbReference>
<keyword evidence="2 5" id="KW-0129">CBS domain</keyword>
<evidence type="ECO:0000313" key="8">
    <source>
        <dbReference type="Proteomes" id="UP000304148"/>
    </source>
</evidence>
<dbReference type="CDD" id="cd04596">
    <property type="entry name" value="CBS_pair_DRTGG_assoc"/>
    <property type="match status" value="1"/>
</dbReference>
<dbReference type="InterPro" id="IPR029069">
    <property type="entry name" value="HotDog_dom_sf"/>
</dbReference>
<keyword evidence="4" id="KW-0804">Transcription</keyword>
<name>A0A383RE42_PAEAL</name>
<sequence length="444" mass="49836">MDGHDATLTKHEQLLQHIESLKPGTKISVRKLAKEMGVSEGTAYRAVKEAESIGIVITKERIGTVRVEKKPRNMSEQLTFGEVVDILGGHVLGGSRGLMKTLNKYVIGAMKLDAMARYIDAGSLLIVGNREDAHRLALQHGAGVLITGGFGTSREVKLLADALDLPIISSKYDTFTVGSMINRALFDRLIKKKIMIVEDIVTAKDKMIVLRPSSTVGDFQRLRDETSHTRFPVVDEWYRVIGMITYKDVLGNELDTSIDKLYTRSPITATLQTTLASAAHTMVWEGVELLPIVDRNRKLIAVVTRRQVLQAMRDARKEPHLGETFDDLIWNGFEEERDDKGQLYFRGVITPQMVNGFGSVSEGILSTIMTQAALRVVKDVRSYDHVMENMTTYYVRPLQIEDIVTLHPEFIEMSRKFCKLELSIRHGEHLVAKAMMTAQSIDHD</sequence>
<evidence type="ECO:0000256" key="4">
    <source>
        <dbReference type="ARBA" id="ARBA00023163"/>
    </source>
</evidence>
<dbReference type="PANTHER" id="PTHR43080:SF2">
    <property type="entry name" value="CBS DOMAIN-CONTAINING PROTEIN"/>
    <property type="match status" value="1"/>
</dbReference>
<organism evidence="7 8">
    <name type="scientific">Paenibacillus alvei</name>
    <name type="common">Bacillus alvei</name>
    <dbReference type="NCBI Taxonomy" id="44250"/>
    <lineage>
        <taxon>Bacteria</taxon>
        <taxon>Bacillati</taxon>
        <taxon>Bacillota</taxon>
        <taxon>Bacilli</taxon>
        <taxon>Bacillales</taxon>
        <taxon>Paenibacillaceae</taxon>
        <taxon>Paenibacillus</taxon>
    </lineage>
</organism>
<dbReference type="EMBL" id="LS992241">
    <property type="protein sequence ID" value="SYX85367.1"/>
    <property type="molecule type" value="Genomic_DNA"/>
</dbReference>
<gene>
    <name evidence="7" type="ORF">PBLR_13789</name>
</gene>
<dbReference type="GO" id="GO:0003700">
    <property type="term" value="F:DNA-binding transcription factor activity"/>
    <property type="evidence" value="ECO:0007669"/>
    <property type="project" value="InterPro"/>
</dbReference>